<dbReference type="RefSeq" id="WP_094020628.1">
    <property type="nucleotide sequence ID" value="NZ_FXYF01000004.1"/>
</dbReference>
<keyword evidence="1" id="KW-0732">Signal</keyword>
<dbReference type="InterPro" id="IPR029045">
    <property type="entry name" value="ClpP/crotonase-like_dom_sf"/>
</dbReference>
<accession>A0A238KAD8</accession>
<evidence type="ECO:0000313" key="2">
    <source>
        <dbReference type="EMBL" id="SMX38936.1"/>
    </source>
</evidence>
<sequence length="510" mass="54671">MFRLACLLTAVVLGAAAPAGAADLVLVSYRFSDETPVPHLHLSGPLEKEDATVLPARFAQLMACSGGLCWQELGPRAVVTLDSPGGSYATGVALADFFRSEAVATYIDAGDTCLSACGLAFLGGSAFWPTGGIGTYIDRRVAPGGRLGFHSPYFTLETAEQAVRSGQLGALLNGTRLAIADIVETLSRYNVSQTVLHEIIRMGPDAFYEVSTPRTLAGIRASLPGFDPALLGLGWREQFDNLCRHLAAAQYAVAPEVLEDLNIGDPLHETAEDGTPILLFGLEDRPLNVSGCGLPADREGQPLDYMALYAWNGDPDNHRTLLEFQNSNTGGWSTFAYRGGRATDGYVTQGSLNHLLMPLDSDLSRLPGAALDQIDTTRARSAAPRLPSHSLAWPATLTHETPWSRSYEGAGLVIVEQTGPAHLFDDIVTQAEGTTVMYEFDRPDTVIRSGEDAYQGTSYYWLAFRSGDRAATLRIQAPVPAAGLNTAQKDLMGLVACSVDFEGLHLGCYR</sequence>
<feature type="chain" id="PRO_5012601995" evidence="1">
    <location>
        <begin position="22"/>
        <end position="510"/>
    </location>
</feature>
<feature type="signal peptide" evidence="1">
    <location>
        <begin position="1"/>
        <end position="21"/>
    </location>
</feature>
<organism evidence="2 3">
    <name type="scientific">Maliponia aquimaris</name>
    <dbReference type="NCBI Taxonomy" id="1673631"/>
    <lineage>
        <taxon>Bacteria</taxon>
        <taxon>Pseudomonadati</taxon>
        <taxon>Pseudomonadota</taxon>
        <taxon>Alphaproteobacteria</taxon>
        <taxon>Rhodobacterales</taxon>
        <taxon>Paracoccaceae</taxon>
        <taxon>Maliponia</taxon>
    </lineage>
</organism>
<evidence type="ECO:0000313" key="3">
    <source>
        <dbReference type="Proteomes" id="UP000207598"/>
    </source>
</evidence>
<name>A0A238KAD8_9RHOB</name>
<protein>
    <submittedName>
        <fullName evidence="2">Uncharacterized protein</fullName>
    </submittedName>
</protein>
<keyword evidence="3" id="KW-1185">Reference proteome</keyword>
<reference evidence="2 3" key="1">
    <citation type="submission" date="2017-05" db="EMBL/GenBank/DDBJ databases">
        <authorList>
            <person name="Song R."/>
            <person name="Chenine A.L."/>
            <person name="Ruprecht R.M."/>
        </authorList>
    </citation>
    <scope>NUCLEOTIDE SEQUENCE [LARGE SCALE GENOMIC DNA]</scope>
    <source>
        <strain evidence="2 3">CECT 8898</strain>
    </source>
</reference>
<dbReference type="AlphaFoldDB" id="A0A238KAD8"/>
<evidence type="ECO:0000256" key="1">
    <source>
        <dbReference type="SAM" id="SignalP"/>
    </source>
</evidence>
<proteinExistence type="predicted"/>
<dbReference type="OrthoDB" id="5936191at2"/>
<dbReference type="EMBL" id="FXYF01000004">
    <property type="protein sequence ID" value="SMX38936.1"/>
    <property type="molecule type" value="Genomic_DNA"/>
</dbReference>
<dbReference type="SUPFAM" id="SSF52096">
    <property type="entry name" value="ClpP/crotonase"/>
    <property type="match status" value="1"/>
</dbReference>
<gene>
    <name evidence="2" type="ORF">MAA8898_01795</name>
</gene>
<dbReference type="Proteomes" id="UP000207598">
    <property type="component" value="Unassembled WGS sequence"/>
</dbReference>